<protein>
    <recommendedName>
        <fullName evidence="2">C2H2-type domain-containing protein</fullName>
    </recommendedName>
</protein>
<proteinExistence type="predicted"/>
<dbReference type="PROSITE" id="PS00028">
    <property type="entry name" value="ZINC_FINGER_C2H2_1"/>
    <property type="match status" value="1"/>
</dbReference>
<comment type="caution">
    <text evidence="3">The sequence shown here is derived from an EMBL/GenBank/DDBJ whole genome shotgun (WGS) entry which is preliminary data.</text>
</comment>
<dbReference type="InterPro" id="IPR013087">
    <property type="entry name" value="Znf_C2H2_type"/>
</dbReference>
<reference evidence="3" key="1">
    <citation type="submission" date="2019-07" db="EMBL/GenBank/DDBJ databases">
        <authorList>
            <person name="Dittberner H."/>
        </authorList>
    </citation>
    <scope>NUCLEOTIDE SEQUENCE [LARGE SCALE GENOMIC DNA]</scope>
</reference>
<evidence type="ECO:0000259" key="2">
    <source>
        <dbReference type="PROSITE" id="PS00028"/>
    </source>
</evidence>
<feature type="domain" description="C2H2-type" evidence="2">
    <location>
        <begin position="50"/>
        <end position="70"/>
    </location>
</feature>
<dbReference type="Proteomes" id="UP000489600">
    <property type="component" value="Unassembled WGS sequence"/>
</dbReference>
<evidence type="ECO:0000313" key="3">
    <source>
        <dbReference type="EMBL" id="VVB15923.1"/>
    </source>
</evidence>
<dbReference type="AlphaFoldDB" id="A0A565CQC0"/>
<accession>A0A565CQC0</accession>
<feature type="compositionally biased region" description="Low complexity" evidence="1">
    <location>
        <begin position="122"/>
        <end position="142"/>
    </location>
</feature>
<feature type="region of interest" description="Disordered" evidence="1">
    <location>
        <begin position="409"/>
        <end position="433"/>
    </location>
</feature>
<sequence length="433" mass="47607">MNNPKQRSPQEIVTERTMITERPSFGLGIVRREREIMKKYPPNDNLLHLCKYCMLRFPTFNALKVHQNTHKLDLLLERQLKKESSPCPQWPKPYNNYQYKFKSRFGGPSQDALSKGKYLGTSPDPSNLNGPGGNSSSNTYPSFNGGVSRGITDMNMTVEHQMTPDRSLTRNTSYGSSTKGPLPSYNYNMNNNHVGLSSGPFQSIRSGSTNSVYPWFNGGVRKTVVAGGIQHDPHLMQNICNNSASRATLPSYNYSSHALSNDGHDVELSLGRFESIGGGGNNNYIPHIVSNGDSIELRSLGGFESTGGGGNNNYIPNIVSNDDHVELSFGRFESIGGGGNNNYIPHIASNDDHVELSLGPSKSIGENKGVYPSLSSGVTRETTCMTLPLRPRVSRYHYVNGNPLDSIMRNVPPSPPPTTNLSNDLSSLKEYRT</sequence>
<evidence type="ECO:0000256" key="1">
    <source>
        <dbReference type="SAM" id="MobiDB-lite"/>
    </source>
</evidence>
<feature type="region of interest" description="Disordered" evidence="1">
    <location>
        <begin position="108"/>
        <end position="148"/>
    </location>
</feature>
<dbReference type="OrthoDB" id="1085088at2759"/>
<dbReference type="EMBL" id="CABITT030000008">
    <property type="protein sequence ID" value="VVB15923.1"/>
    <property type="molecule type" value="Genomic_DNA"/>
</dbReference>
<organism evidence="3 4">
    <name type="scientific">Arabis nemorensis</name>
    <dbReference type="NCBI Taxonomy" id="586526"/>
    <lineage>
        <taxon>Eukaryota</taxon>
        <taxon>Viridiplantae</taxon>
        <taxon>Streptophyta</taxon>
        <taxon>Embryophyta</taxon>
        <taxon>Tracheophyta</taxon>
        <taxon>Spermatophyta</taxon>
        <taxon>Magnoliopsida</taxon>
        <taxon>eudicotyledons</taxon>
        <taxon>Gunneridae</taxon>
        <taxon>Pentapetalae</taxon>
        <taxon>rosids</taxon>
        <taxon>malvids</taxon>
        <taxon>Brassicales</taxon>
        <taxon>Brassicaceae</taxon>
        <taxon>Arabideae</taxon>
        <taxon>Arabis</taxon>
    </lineage>
</organism>
<name>A0A565CQC0_9BRAS</name>
<feature type="region of interest" description="Disordered" evidence="1">
    <location>
        <begin position="163"/>
        <end position="183"/>
    </location>
</feature>
<dbReference type="GO" id="GO:0003700">
    <property type="term" value="F:DNA-binding transcription factor activity"/>
    <property type="evidence" value="ECO:0007669"/>
    <property type="project" value="InterPro"/>
</dbReference>
<gene>
    <name evidence="3" type="ORF">ANE_LOCUS26367</name>
</gene>
<keyword evidence="4" id="KW-1185">Reference proteome</keyword>
<dbReference type="InterPro" id="IPR045320">
    <property type="entry name" value="JAGGED/SL1-like"/>
</dbReference>
<evidence type="ECO:0000313" key="4">
    <source>
        <dbReference type="Proteomes" id="UP000489600"/>
    </source>
</evidence>
<dbReference type="PANTHER" id="PTHR45730:SF128">
    <property type="entry name" value="C2H2 AND C2HC ZINC FINGERS SUPERFAMILY PROTEIN-RELATED"/>
    <property type="match status" value="1"/>
</dbReference>
<dbReference type="PANTHER" id="PTHR45730">
    <property type="entry name" value="ZINC FINGER PROTEIN JAGGED"/>
    <property type="match status" value="1"/>
</dbReference>